<dbReference type="Proteomes" id="UP000095149">
    <property type="component" value="Unassembled WGS sequence"/>
</dbReference>
<accession>A0A1E3K014</accession>
<evidence type="ECO:0000256" key="4">
    <source>
        <dbReference type="ARBA" id="ARBA00010226"/>
    </source>
</evidence>
<dbReference type="GO" id="GO:0046872">
    <property type="term" value="F:metal ion binding"/>
    <property type="evidence" value="ECO:0007669"/>
    <property type="project" value="UniProtKB-KW"/>
</dbReference>
<comment type="similarity">
    <text evidence="4">Belongs to the WD repeat PWP2 family.</text>
</comment>
<dbReference type="FunFam" id="2.130.10.10:FF:000602">
    <property type="entry name" value="Periodic tryptophan protein 2"/>
    <property type="match status" value="1"/>
</dbReference>
<evidence type="ECO:0000256" key="13">
    <source>
        <dbReference type="PROSITE-ProRule" id="PRU00221"/>
    </source>
</evidence>
<dbReference type="SUPFAM" id="SSF50998">
    <property type="entry name" value="Quinoprotein alcohol dehydrogenase-like"/>
    <property type="match status" value="1"/>
</dbReference>
<proteinExistence type="inferred from homology"/>
<comment type="subcellular location">
    <subcellularLocation>
        <location evidence="1">Mitochondrion</location>
    </subcellularLocation>
    <subcellularLocation>
        <location evidence="2">Nucleus</location>
        <location evidence="2">Nucleolus</location>
    </subcellularLocation>
</comment>
<keyword evidence="14" id="KW-0862">Zinc</keyword>
<dbReference type="AlphaFoldDB" id="A0A1E3K014"/>
<sequence length="1213" mass="134029">MKSNFQFQNLCGTVYRQGNVAFTPDGNSVLSPVGNRVSVFDLVNNKSRTLGFENRKNIATIALSPDGNVLISVDEDGRALFINFRKGTVLHHINFKRHVNHVSFSPDGKYIAITHGHKVQIWNTPSHLVREFAPFTLHREYTGHHDDVVSVCWSKTSRYFVSTSRDMTARLYTVHPLEGFTPKQFAGHRDMVIGAYFSLDEKTIYTISRDGAVFVWKAKKGVSDEDSDVELDILDAPTTSTSAANLALEHTVAYSRWGVHSRHFFNQPGTKTVCATFHPKTSLLIVGFSSGVFGLWEMPHFSPVHTLSISNEKISSVAVSPSGEWLAFGASKLGQLLVWEWQSESYVLKQQGHYYDMNTLAFSPDAQNIATGGEDGKVKLWNATSGYCFVTFPEHTAAVSTVEFSKQGQVLFSASLDGTVRAYDLVRYRNFRTFTSPSPVQFSALAVDPSGDVVCAGSQDSFEIYMWSVQTGKLLDILTGHTAPISNLAFSPSGNQLASSSWDRSVRLWSVFGRSRATEPIELSGEATALAFRPDGKEICVATLNGELSFIDIEEGEIKSVIEGRRDISGGRKIDDRLTAANNAASKYFNSVTYTADGACVLAGGSSKYVVIYDRAEGVMIKKFQISENLSLDGTQEMLDSRKMTEAGAMDTFDRQGEEEDLEDRLDSTLPGASKGDLSKRRYRRDARTNCVRFSATGRSWAAASTEGLLIYSLDESTTFDPFDLSLDLTPESTLQTAAQGDYLIALIMALRLNEKPLIQRVYEAVSPSSIRLLARQLPEVYVAQFTKFVSDHIEATPHVEFDLMWTAAMLTSHGRYLRERKGEMAATLRGLVKGLNGLEASVSKISDDNTFSLDYILSQVGKGEQANGFEGEGSAFILDVEAKNVVFLLGAGISTSAGIPDFRSPETGLYHNLQALNLPFPEAVFELGFFQKRPEPFWALAKEIYPGRHFPTPTHYLLKLFRKHNVLKRVFTQNIDTLESIAGLPSDMIVEAHGSFATAHCLRCRREVDREEVLRAGVRRGEVVKCDATIKDAGGKGKGKGKGKSQTCGGLVKPDIVFFGEGLPDRFFELIPELRKCDLLVVIGTSLQVQPFASLVNYVPPTCPRLLINREPVGPFTSYKSTSPSSRDLFYEGNADDGARRLAEQLGWGEELEELVRDGRKGLERKWMKEEGGEVAGQGTKEAEKKSKKAAKAVEDEGTEDLEEAIKTQLKL</sequence>
<keyword evidence="12" id="KW-0539">Nucleus</keyword>
<feature type="binding site" evidence="14">
    <location>
        <position position="1049"/>
    </location>
    <ligand>
        <name>Zn(2+)</name>
        <dbReference type="ChEBI" id="CHEBI:29105"/>
    </ligand>
</feature>
<dbReference type="GO" id="GO:0005739">
    <property type="term" value="C:mitochondrion"/>
    <property type="evidence" value="ECO:0007669"/>
    <property type="project" value="UniProtKB-SubCell"/>
</dbReference>
<feature type="region of interest" description="Disordered" evidence="15">
    <location>
        <begin position="1167"/>
        <end position="1213"/>
    </location>
</feature>
<dbReference type="Pfam" id="PF04003">
    <property type="entry name" value="Utp12"/>
    <property type="match status" value="1"/>
</dbReference>
<evidence type="ECO:0000256" key="5">
    <source>
        <dbReference type="ARBA" id="ARBA00022553"/>
    </source>
</evidence>
<dbReference type="InterPro" id="IPR007148">
    <property type="entry name" value="SSU_processome_Utp12"/>
</dbReference>
<evidence type="ECO:0000256" key="3">
    <source>
        <dbReference type="ARBA" id="ARBA00006924"/>
    </source>
</evidence>
<dbReference type="SUPFAM" id="SSF50993">
    <property type="entry name" value="Peptidase/esterase 'gauge' domain"/>
    <property type="match status" value="1"/>
</dbReference>
<dbReference type="InterPro" id="IPR027145">
    <property type="entry name" value="PWP2"/>
</dbReference>
<comment type="caution">
    <text evidence="17">The sequence shown here is derived from an EMBL/GenBank/DDBJ whole genome shotgun (WGS) entry which is preliminary data.</text>
</comment>
<dbReference type="InterPro" id="IPR011047">
    <property type="entry name" value="Quinoprotein_ADH-like_sf"/>
</dbReference>
<keyword evidence="7" id="KW-0808">Transferase</keyword>
<dbReference type="Pfam" id="PF12894">
    <property type="entry name" value="ANAPC4_WD40"/>
    <property type="match status" value="1"/>
</dbReference>
<dbReference type="PROSITE" id="PS50305">
    <property type="entry name" value="SIRTUIN"/>
    <property type="match status" value="1"/>
</dbReference>
<keyword evidence="14" id="KW-0479">Metal-binding</keyword>
<feature type="repeat" description="WD" evidence="13">
    <location>
        <begin position="185"/>
        <end position="217"/>
    </location>
</feature>
<dbReference type="GO" id="GO:0070403">
    <property type="term" value="F:NAD+ binding"/>
    <property type="evidence" value="ECO:0007669"/>
    <property type="project" value="InterPro"/>
</dbReference>
<dbReference type="GO" id="GO:0034388">
    <property type="term" value="C:Pwp2p-containing subcomplex of 90S preribosome"/>
    <property type="evidence" value="ECO:0007669"/>
    <property type="project" value="TreeGrafter"/>
</dbReference>
<keyword evidence="11" id="KW-0496">Mitochondrion</keyword>
<feature type="binding site" evidence="14">
    <location>
        <position position="1027"/>
    </location>
    <ligand>
        <name>Zn(2+)</name>
        <dbReference type="ChEBI" id="CHEBI:29105"/>
    </ligand>
</feature>
<evidence type="ECO:0000256" key="9">
    <source>
        <dbReference type="ARBA" id="ARBA00022946"/>
    </source>
</evidence>
<feature type="repeat" description="WD" evidence="13">
    <location>
        <begin position="350"/>
        <end position="391"/>
    </location>
</feature>
<dbReference type="InterPro" id="IPR029035">
    <property type="entry name" value="DHS-like_NAD/FAD-binding_dom"/>
</dbReference>
<feature type="binding site" evidence="14">
    <location>
        <position position="1002"/>
    </location>
    <ligand>
        <name>Zn(2+)</name>
        <dbReference type="ChEBI" id="CHEBI:29105"/>
    </ligand>
</feature>
<dbReference type="InterPro" id="IPR015943">
    <property type="entry name" value="WD40/YVTN_repeat-like_dom_sf"/>
</dbReference>
<dbReference type="CDD" id="cd00200">
    <property type="entry name" value="WD40"/>
    <property type="match status" value="1"/>
</dbReference>
<feature type="active site" description="Proton acceptor" evidence="14">
    <location>
        <position position="994"/>
    </location>
</feature>
<evidence type="ECO:0000256" key="8">
    <source>
        <dbReference type="ARBA" id="ARBA00022737"/>
    </source>
</evidence>
<dbReference type="PROSITE" id="PS50082">
    <property type="entry name" value="WD_REPEATS_2"/>
    <property type="match status" value="5"/>
</dbReference>
<dbReference type="GO" id="GO:0032040">
    <property type="term" value="C:small-subunit processome"/>
    <property type="evidence" value="ECO:0007669"/>
    <property type="project" value="TreeGrafter"/>
</dbReference>
<gene>
    <name evidence="17" type="ORF">I350_04553</name>
</gene>
<dbReference type="PANTHER" id="PTHR19858">
    <property type="entry name" value="WD40 REPEAT PROTEIN"/>
    <property type="match status" value="1"/>
</dbReference>
<evidence type="ECO:0000256" key="10">
    <source>
        <dbReference type="ARBA" id="ARBA00023027"/>
    </source>
</evidence>
<comment type="similarity">
    <text evidence="3">Belongs to the sirtuin family. Class I subfamily.</text>
</comment>
<evidence type="ECO:0000259" key="16">
    <source>
        <dbReference type="PROSITE" id="PS50305"/>
    </source>
</evidence>
<evidence type="ECO:0000256" key="12">
    <source>
        <dbReference type="ARBA" id="ARBA00023242"/>
    </source>
</evidence>
<dbReference type="InterPro" id="IPR019775">
    <property type="entry name" value="WD40_repeat_CS"/>
</dbReference>
<evidence type="ECO:0000313" key="17">
    <source>
        <dbReference type="EMBL" id="ODO05502.1"/>
    </source>
</evidence>
<keyword evidence="6 13" id="KW-0853">WD repeat</keyword>
<dbReference type="GO" id="GO:0000028">
    <property type="term" value="P:ribosomal small subunit assembly"/>
    <property type="evidence" value="ECO:0007669"/>
    <property type="project" value="TreeGrafter"/>
</dbReference>
<dbReference type="Gene3D" id="3.40.50.1220">
    <property type="entry name" value="TPP-binding domain"/>
    <property type="match status" value="1"/>
</dbReference>
<keyword evidence="8" id="KW-0677">Repeat</keyword>
<evidence type="ECO:0000256" key="7">
    <source>
        <dbReference type="ARBA" id="ARBA00022679"/>
    </source>
</evidence>
<dbReference type="InterPro" id="IPR003000">
    <property type="entry name" value="Sirtuin"/>
</dbReference>
<feature type="repeat" description="WD" evidence="13">
    <location>
        <begin position="392"/>
        <end position="433"/>
    </location>
</feature>
<dbReference type="PROSITE" id="PS50294">
    <property type="entry name" value="WD_REPEATS_REGION"/>
    <property type="match status" value="3"/>
</dbReference>
<dbReference type="SUPFAM" id="SSF52467">
    <property type="entry name" value="DHS-like NAD/FAD-binding domain"/>
    <property type="match status" value="1"/>
</dbReference>
<evidence type="ECO:0000256" key="2">
    <source>
        <dbReference type="ARBA" id="ARBA00004604"/>
    </source>
</evidence>
<evidence type="ECO:0000256" key="1">
    <source>
        <dbReference type="ARBA" id="ARBA00004173"/>
    </source>
</evidence>
<feature type="repeat" description="WD" evidence="13">
    <location>
        <begin position="478"/>
        <end position="511"/>
    </location>
</feature>
<dbReference type="FunFam" id="2.130.10.10:FF:000938">
    <property type="entry name" value="Probable periodic tryptophan protein PWP2"/>
    <property type="match status" value="1"/>
</dbReference>
<evidence type="ECO:0000256" key="14">
    <source>
        <dbReference type="PROSITE-ProRule" id="PRU00236"/>
    </source>
</evidence>
<dbReference type="PANTHER" id="PTHR19858:SF0">
    <property type="entry name" value="PERIODIC TRYPTOPHAN PROTEIN 2 HOMOLOG"/>
    <property type="match status" value="1"/>
</dbReference>
<dbReference type="InterPro" id="IPR026591">
    <property type="entry name" value="Sirtuin_cat_small_dom_sf"/>
</dbReference>
<keyword evidence="9" id="KW-0809">Transit peptide</keyword>
<feature type="repeat" description="WD" evidence="13">
    <location>
        <begin position="141"/>
        <end position="174"/>
    </location>
</feature>
<dbReference type="InterPro" id="IPR024977">
    <property type="entry name" value="Apc4-like_WD40_dom"/>
</dbReference>
<dbReference type="PROSITE" id="PS00678">
    <property type="entry name" value="WD_REPEATS_1"/>
    <property type="match status" value="1"/>
</dbReference>
<dbReference type="Pfam" id="PF02146">
    <property type="entry name" value="SIR2"/>
    <property type="match status" value="1"/>
</dbReference>
<dbReference type="OrthoDB" id="3142434at2759"/>
<evidence type="ECO:0000313" key="18">
    <source>
        <dbReference type="Proteomes" id="UP000095149"/>
    </source>
</evidence>
<feature type="domain" description="Deacetylase sirtuin-type" evidence="16">
    <location>
        <begin position="865"/>
        <end position="1150"/>
    </location>
</feature>
<evidence type="ECO:0000256" key="15">
    <source>
        <dbReference type="SAM" id="MobiDB-lite"/>
    </source>
</evidence>
<dbReference type="CDD" id="cd01408">
    <property type="entry name" value="SIRT1"/>
    <property type="match status" value="1"/>
</dbReference>
<dbReference type="InterPro" id="IPR001680">
    <property type="entry name" value="WD40_rpt"/>
</dbReference>
<dbReference type="Pfam" id="PF00400">
    <property type="entry name" value="WD40"/>
    <property type="match status" value="6"/>
</dbReference>
<organism evidence="17 18">
    <name type="scientific">Cryptococcus amylolentus CBS 6273</name>
    <dbReference type="NCBI Taxonomy" id="1296118"/>
    <lineage>
        <taxon>Eukaryota</taxon>
        <taxon>Fungi</taxon>
        <taxon>Dikarya</taxon>
        <taxon>Basidiomycota</taxon>
        <taxon>Agaricomycotina</taxon>
        <taxon>Tremellomycetes</taxon>
        <taxon>Tremellales</taxon>
        <taxon>Cryptococcaceae</taxon>
        <taxon>Cryptococcus</taxon>
    </lineage>
</organism>
<dbReference type="GO" id="GO:0000462">
    <property type="term" value="P:maturation of SSU-rRNA from tricistronic rRNA transcript (SSU-rRNA, 5.8S rRNA, LSU-rRNA)"/>
    <property type="evidence" value="ECO:0007669"/>
    <property type="project" value="TreeGrafter"/>
</dbReference>
<dbReference type="Gene3D" id="3.30.1600.10">
    <property type="entry name" value="SIR2/SIRT2 'Small Domain"/>
    <property type="match status" value="1"/>
</dbReference>
<keyword evidence="10" id="KW-0520">NAD</keyword>
<evidence type="ECO:0000256" key="11">
    <source>
        <dbReference type="ARBA" id="ARBA00023128"/>
    </source>
</evidence>
<dbReference type="EMBL" id="MEKH01000007">
    <property type="protein sequence ID" value="ODO05502.1"/>
    <property type="molecule type" value="Genomic_DNA"/>
</dbReference>
<dbReference type="Gene3D" id="2.130.10.10">
    <property type="entry name" value="YVTN repeat-like/Quinoprotein amine dehydrogenase"/>
    <property type="match status" value="3"/>
</dbReference>
<evidence type="ECO:0000256" key="6">
    <source>
        <dbReference type="ARBA" id="ARBA00022574"/>
    </source>
</evidence>
<dbReference type="InterPro" id="IPR026590">
    <property type="entry name" value="Ssirtuin_cat_dom"/>
</dbReference>
<dbReference type="SMART" id="SM00320">
    <property type="entry name" value="WD40"/>
    <property type="match status" value="13"/>
</dbReference>
<name>A0A1E3K014_9TREE</name>
<protein>
    <recommendedName>
        <fullName evidence="16">Deacetylase sirtuin-type domain-containing protein</fullName>
    </recommendedName>
</protein>
<feature type="binding site" evidence="14">
    <location>
        <position position="1005"/>
    </location>
    <ligand>
        <name>Zn(2+)</name>
        <dbReference type="ChEBI" id="CHEBI:29105"/>
    </ligand>
</feature>
<dbReference type="GO" id="GO:0016740">
    <property type="term" value="F:transferase activity"/>
    <property type="evidence" value="ECO:0007669"/>
    <property type="project" value="UniProtKB-KW"/>
</dbReference>
<keyword evidence="5" id="KW-0597">Phosphoprotein</keyword>
<reference evidence="17 18" key="1">
    <citation type="submission" date="2016-06" db="EMBL/GenBank/DDBJ databases">
        <title>Evolution of pathogenesis and genome organization in the Tremellales.</title>
        <authorList>
            <person name="Cuomo C."/>
            <person name="Litvintseva A."/>
            <person name="Heitman J."/>
            <person name="Chen Y."/>
            <person name="Sun S."/>
            <person name="Springer D."/>
            <person name="Dromer F."/>
            <person name="Young S."/>
            <person name="Zeng Q."/>
            <person name="Chapman S."/>
            <person name="Gujja S."/>
            <person name="Saif S."/>
            <person name="Birren B."/>
        </authorList>
    </citation>
    <scope>NUCLEOTIDE SEQUENCE [LARGE SCALE GENOMIC DNA]</scope>
    <source>
        <strain evidence="17 18">CBS 6273</strain>
    </source>
</reference>